<sequence length="54" mass="5856">MKLLLVEDDEMIAEAISTALTDVGYEVQIAHDGESDLPPGSRIPALRQLEETSS</sequence>
<dbReference type="AlphaFoldDB" id="A0A1J5QRJ2"/>
<dbReference type="EMBL" id="MLJW01000492">
    <property type="protein sequence ID" value="OIQ86241.1"/>
    <property type="molecule type" value="Genomic_DNA"/>
</dbReference>
<accession>A0A1J5QRJ2</accession>
<dbReference type="InterPro" id="IPR011006">
    <property type="entry name" value="CheY-like_superfamily"/>
</dbReference>
<evidence type="ECO:0000256" key="1">
    <source>
        <dbReference type="SAM" id="MobiDB-lite"/>
    </source>
</evidence>
<name>A0A1J5QRJ2_9ZZZZ</name>
<dbReference type="Gene3D" id="3.40.50.2300">
    <property type="match status" value="1"/>
</dbReference>
<evidence type="ECO:0000313" key="2">
    <source>
        <dbReference type="EMBL" id="OIQ86241.1"/>
    </source>
</evidence>
<reference evidence="2" key="1">
    <citation type="submission" date="2016-10" db="EMBL/GenBank/DDBJ databases">
        <title>Sequence of Gallionella enrichment culture.</title>
        <authorList>
            <person name="Poehlein A."/>
            <person name="Muehling M."/>
            <person name="Daniel R."/>
        </authorList>
    </citation>
    <scope>NUCLEOTIDE SEQUENCE</scope>
</reference>
<organism evidence="2">
    <name type="scientific">mine drainage metagenome</name>
    <dbReference type="NCBI Taxonomy" id="410659"/>
    <lineage>
        <taxon>unclassified sequences</taxon>
        <taxon>metagenomes</taxon>
        <taxon>ecological metagenomes</taxon>
    </lineage>
</organism>
<protein>
    <submittedName>
        <fullName evidence="2">Uncharacterized protein</fullName>
    </submittedName>
</protein>
<dbReference type="SUPFAM" id="SSF52172">
    <property type="entry name" value="CheY-like"/>
    <property type="match status" value="1"/>
</dbReference>
<gene>
    <name evidence="2" type="ORF">GALL_319190</name>
</gene>
<proteinExistence type="predicted"/>
<feature type="region of interest" description="Disordered" evidence="1">
    <location>
        <begin position="31"/>
        <end position="54"/>
    </location>
</feature>
<comment type="caution">
    <text evidence="2">The sequence shown here is derived from an EMBL/GenBank/DDBJ whole genome shotgun (WGS) entry which is preliminary data.</text>
</comment>